<protein>
    <recommendedName>
        <fullName evidence="5">Sushi domain-containing protein</fullName>
    </recommendedName>
</protein>
<reference evidence="3" key="1">
    <citation type="submission" date="2025-08" db="UniProtKB">
        <authorList>
            <consortium name="Ensembl"/>
        </authorList>
    </citation>
    <scope>IDENTIFICATION</scope>
</reference>
<accession>A0A8B9ZQP4</accession>
<feature type="compositionally biased region" description="Basic and acidic residues" evidence="1">
    <location>
        <begin position="254"/>
        <end position="264"/>
    </location>
</feature>
<keyword evidence="2" id="KW-0472">Membrane</keyword>
<sequence length="292" mass="32608">MVAQPHPPLGSPTPTATHLLLPLPETCRKPSWDPRLHLAPEQEVYKENEEVTLSCPEGFEPSFTHIKCSREVQSISAGKPVYREVWKGKGSGGAWTRIRSMVQCVGKCQKPRWDPRLIFVPDMASYIVGAVVMVSCPEGYWPPPMKIACVDIPGQSSPTPQRSWVVKNSTDYWQPVDHWLCVGQPPGPWPWTAVTVVAVLSAMVMLSAGILWFVMCRRRKALPRKAEEDHYTELQPYENSDHYCVIKERFLAEEEAGRGGRAGERPSPSLRRTLGDHGGCQRAETAGRTTPA</sequence>
<feature type="region of interest" description="Disordered" evidence="1">
    <location>
        <begin position="254"/>
        <end position="292"/>
    </location>
</feature>
<evidence type="ECO:0000313" key="3">
    <source>
        <dbReference type="Ensembl" id="ENSAZOP00000007854.1"/>
    </source>
</evidence>
<keyword evidence="4" id="KW-1185">Reference proteome</keyword>
<dbReference type="AlphaFoldDB" id="A0A8B9ZQP4"/>
<keyword evidence="2" id="KW-1133">Transmembrane helix</keyword>
<name>A0A8B9ZQP4_9AVES</name>
<keyword evidence="2" id="KW-0812">Transmembrane</keyword>
<feature type="transmembrane region" description="Helical" evidence="2">
    <location>
        <begin position="189"/>
        <end position="215"/>
    </location>
</feature>
<dbReference type="Ensembl" id="ENSAZOT00000008377.1">
    <property type="protein sequence ID" value="ENSAZOP00000007854.1"/>
    <property type="gene ID" value="ENSAZOG00000005010.1"/>
</dbReference>
<evidence type="ECO:0000256" key="1">
    <source>
        <dbReference type="SAM" id="MobiDB-lite"/>
    </source>
</evidence>
<organism evidence="3 4">
    <name type="scientific">Anas zonorhyncha</name>
    <name type="common">Eastern spot-billed duck</name>
    <dbReference type="NCBI Taxonomy" id="75864"/>
    <lineage>
        <taxon>Eukaryota</taxon>
        <taxon>Metazoa</taxon>
        <taxon>Chordata</taxon>
        <taxon>Craniata</taxon>
        <taxon>Vertebrata</taxon>
        <taxon>Euteleostomi</taxon>
        <taxon>Archelosauria</taxon>
        <taxon>Archosauria</taxon>
        <taxon>Dinosauria</taxon>
        <taxon>Saurischia</taxon>
        <taxon>Theropoda</taxon>
        <taxon>Coelurosauria</taxon>
        <taxon>Aves</taxon>
        <taxon>Neognathae</taxon>
        <taxon>Galloanserae</taxon>
        <taxon>Anseriformes</taxon>
        <taxon>Anatidae</taxon>
        <taxon>Anatinae</taxon>
        <taxon>Anas</taxon>
    </lineage>
</organism>
<evidence type="ECO:0008006" key="5">
    <source>
        <dbReference type="Google" id="ProtNLM"/>
    </source>
</evidence>
<evidence type="ECO:0000256" key="2">
    <source>
        <dbReference type="SAM" id="Phobius"/>
    </source>
</evidence>
<reference evidence="3" key="2">
    <citation type="submission" date="2025-09" db="UniProtKB">
        <authorList>
            <consortium name="Ensembl"/>
        </authorList>
    </citation>
    <scope>IDENTIFICATION</scope>
</reference>
<dbReference type="Proteomes" id="UP000694549">
    <property type="component" value="Unplaced"/>
</dbReference>
<proteinExistence type="predicted"/>
<evidence type="ECO:0000313" key="4">
    <source>
        <dbReference type="Proteomes" id="UP000694549"/>
    </source>
</evidence>